<evidence type="ECO:0000313" key="7">
    <source>
        <dbReference type="RefSeq" id="XP_015513154.2"/>
    </source>
</evidence>
<dbReference type="GO" id="GO:0016887">
    <property type="term" value="F:ATP hydrolysis activity"/>
    <property type="evidence" value="ECO:0007669"/>
    <property type="project" value="InterPro"/>
</dbReference>
<dbReference type="SMART" id="SM00382">
    <property type="entry name" value="AAA"/>
    <property type="match status" value="1"/>
</dbReference>
<dbReference type="Proteomes" id="UP000829291">
    <property type="component" value="Chromosome 1"/>
</dbReference>
<name>A0A6J0BE48_NEOLC</name>
<feature type="region of interest" description="Disordered" evidence="4">
    <location>
        <begin position="57"/>
        <end position="82"/>
    </location>
</feature>
<dbReference type="GeneID" id="107219443"/>
<organism evidence="7">
    <name type="scientific">Neodiprion lecontei</name>
    <name type="common">Redheaded pine sawfly</name>
    <dbReference type="NCBI Taxonomy" id="441921"/>
    <lineage>
        <taxon>Eukaryota</taxon>
        <taxon>Metazoa</taxon>
        <taxon>Ecdysozoa</taxon>
        <taxon>Arthropoda</taxon>
        <taxon>Hexapoda</taxon>
        <taxon>Insecta</taxon>
        <taxon>Pterygota</taxon>
        <taxon>Neoptera</taxon>
        <taxon>Endopterygota</taxon>
        <taxon>Hymenoptera</taxon>
        <taxon>Tenthredinoidea</taxon>
        <taxon>Diprionidae</taxon>
        <taxon>Diprioninae</taxon>
        <taxon>Neodiprion</taxon>
    </lineage>
</organism>
<dbReference type="AlphaFoldDB" id="A0A6J0BE48"/>
<dbReference type="Gene3D" id="1.10.8.60">
    <property type="match status" value="1"/>
</dbReference>
<feature type="region of interest" description="Disordered" evidence="4">
    <location>
        <begin position="774"/>
        <end position="797"/>
    </location>
</feature>
<evidence type="ECO:0000259" key="5">
    <source>
        <dbReference type="SMART" id="SM00382"/>
    </source>
</evidence>
<comment type="subcellular location">
    <subcellularLocation>
        <location evidence="1">Nucleus</location>
    </subcellularLocation>
</comment>
<gene>
    <name evidence="7" type="primary">LOC107219443</name>
</gene>
<evidence type="ECO:0000256" key="2">
    <source>
        <dbReference type="ARBA" id="ARBA00023242"/>
    </source>
</evidence>
<reference evidence="7" key="1">
    <citation type="submission" date="2025-08" db="UniProtKB">
        <authorList>
            <consortium name="RefSeq"/>
        </authorList>
    </citation>
    <scope>IDENTIFICATION</scope>
    <source>
        <tissue evidence="7">Thorax and Abdomen</tissue>
    </source>
</reference>
<dbReference type="FunCoup" id="A0A6J0BE48">
    <property type="interactions" value="1540"/>
</dbReference>
<dbReference type="PANTHER" id="PTHR46765:SF1">
    <property type="entry name" value="P-LOOP CONTAINING NUCLEOSIDE TRIPHOSPHATE HYDROLASES SUPERFAMILY PROTEIN"/>
    <property type="match status" value="1"/>
</dbReference>
<feature type="compositionally biased region" description="Polar residues" evidence="4">
    <location>
        <begin position="783"/>
        <end position="795"/>
    </location>
</feature>
<evidence type="ECO:0000256" key="4">
    <source>
        <dbReference type="SAM" id="MobiDB-lite"/>
    </source>
</evidence>
<dbReference type="InterPro" id="IPR003593">
    <property type="entry name" value="AAA+_ATPase"/>
</dbReference>
<accession>A0A6J0BE48</accession>
<dbReference type="CDD" id="cd00009">
    <property type="entry name" value="AAA"/>
    <property type="match status" value="1"/>
</dbReference>
<dbReference type="InParanoid" id="A0A6J0BE48"/>
<dbReference type="PANTHER" id="PTHR46765">
    <property type="entry name" value="P-LOOP CONTAINING NUCLEOSIDE TRIPHOSPHATE HYDROLASES SUPERFAMILY PROTEIN"/>
    <property type="match status" value="1"/>
</dbReference>
<proteinExistence type="inferred from homology"/>
<dbReference type="InterPro" id="IPR003959">
    <property type="entry name" value="ATPase_AAA_core"/>
</dbReference>
<evidence type="ECO:0000256" key="3">
    <source>
        <dbReference type="ARBA" id="ARBA00043975"/>
    </source>
</evidence>
<dbReference type="KEGG" id="nlo:107219443"/>
<feature type="domain" description="AAA+ ATPase" evidence="5">
    <location>
        <begin position="310"/>
        <end position="452"/>
    </location>
</feature>
<comment type="similarity">
    <text evidence="3">Belongs to the activator 1 small subunits family. CTF18 subfamily.</text>
</comment>
<dbReference type="InterPro" id="IPR053016">
    <property type="entry name" value="CTF18-RFC_complex"/>
</dbReference>
<feature type="compositionally biased region" description="Polar residues" evidence="4">
    <location>
        <begin position="61"/>
        <end position="82"/>
    </location>
</feature>
<dbReference type="GO" id="GO:0005634">
    <property type="term" value="C:nucleus"/>
    <property type="evidence" value="ECO:0007669"/>
    <property type="project" value="UniProtKB-SubCell"/>
</dbReference>
<dbReference type="SUPFAM" id="SSF52540">
    <property type="entry name" value="P-loop containing nucleoside triphosphate hydrolases"/>
    <property type="match status" value="1"/>
</dbReference>
<keyword evidence="6" id="KW-1185">Reference proteome</keyword>
<dbReference type="Pfam" id="PF00004">
    <property type="entry name" value="AAA"/>
    <property type="match status" value="1"/>
</dbReference>
<evidence type="ECO:0000256" key="1">
    <source>
        <dbReference type="ARBA" id="ARBA00004123"/>
    </source>
</evidence>
<protein>
    <submittedName>
        <fullName evidence="7">Chromosome transmission fidelity protein 18 homolog</fullName>
    </submittedName>
</protein>
<evidence type="ECO:0000313" key="6">
    <source>
        <dbReference type="Proteomes" id="UP000829291"/>
    </source>
</evidence>
<dbReference type="GO" id="GO:0005524">
    <property type="term" value="F:ATP binding"/>
    <property type="evidence" value="ECO:0007669"/>
    <property type="project" value="InterPro"/>
</dbReference>
<dbReference type="Gene3D" id="3.40.50.300">
    <property type="entry name" value="P-loop containing nucleotide triphosphate hydrolases"/>
    <property type="match status" value="1"/>
</dbReference>
<dbReference type="OrthoDB" id="2195431at2759"/>
<dbReference type="RefSeq" id="XP_015513154.2">
    <property type="nucleotide sequence ID" value="XM_015657668.2"/>
</dbReference>
<dbReference type="InterPro" id="IPR027417">
    <property type="entry name" value="P-loop_NTPase"/>
</dbReference>
<keyword evidence="2" id="KW-0539">Nucleus</keyword>
<sequence length="877" mass="98369">MADEFPDPDEEFDLVHEDEYEILREIEGKSCKKQLNFSQTSEVSTAKPTSQRIEVAPIPLDQSQSVNLPTQNGLDKPSTTSNKRTIEDLFGDLKDLIGDEDFQDVACCEPKVKKLCWDQEVEIIKKIVAGRKREADKWKPMNVNSNLPRDSKKDSISMRVPNWNFVAVTRCSDSQRLYIRVKSDSKCTVVKSRPASGLLSVSFSKLKAEAEEIMVNAAKKMSEASGNSELIPAAFGHELWVDKYRPHKYMELLSEEGVNRTFLRWLKLWDKIVFHRDPVRRRIMKTAPKFGDKKKSNTAVEGLDEKGFPVPRIVLLSGPPGLGKTTLAHLAAKHAGYNVIDVNASSDRGTKEFKAALYSATQMKAVMGKNPKPNCLVMDEVDGAPPASIDILLKFIHGKLEEDTDQLPKRKKKKEKKESTGCRRPIICICNDAYAPSLRALRQIALVIPVCGVSAGRLAGRLMEILHRQGLNADPSALVSLAEQSGCDVRACLGALQYMGGIKAGQKVSIAPKDVRRGIFDCWREILQVPRDKIGPMNIKERIQRILQVAYGGETDLLVRGVFHNYPEILFRDEGMETVAAALDWFQLYDVLNDTVMSQQTWNLMPYSNYAFVAWHFAFAGIQNPKLTYPTVENEVNQKLARTNAILRVTRQASGIDKMALVFDLAPLLTDLLTPSLRSVSYHLFSHAERADLVRLVNVLLDLGLNLFQDKTPEGGYVYNLEPNLEEVGTFPNCRTRRSLTYAVKQILVREIEAARLKKYEVVATAISDSNIKAGASVKPPETQKNSDTPSTPTVPNHLVRLQPITTQVTPESHQYLDFFGRLVVKKSPQNQESTGGQNNSVSPGTRQALSRSDVWFKYKEGYSNAVRRKVRIRDLQ</sequence>